<dbReference type="AlphaFoldDB" id="A0A543PUK3"/>
<dbReference type="EMBL" id="VFQF01000001">
    <property type="protein sequence ID" value="TQN47755.1"/>
    <property type="molecule type" value="Genomic_DNA"/>
</dbReference>
<name>A0A543PUK3_9MICO</name>
<proteinExistence type="predicted"/>
<reference evidence="1 2" key="1">
    <citation type="submission" date="2019-06" db="EMBL/GenBank/DDBJ databases">
        <title>Sequencing the genomes of 1000 actinobacteria strains.</title>
        <authorList>
            <person name="Klenk H.-P."/>
        </authorList>
    </citation>
    <scope>NUCLEOTIDE SEQUENCE [LARGE SCALE GENOMIC DNA]</scope>
    <source>
        <strain evidence="1 2">DSM 21776</strain>
    </source>
</reference>
<evidence type="ECO:0000313" key="1">
    <source>
        <dbReference type="EMBL" id="TQN47755.1"/>
    </source>
</evidence>
<accession>A0A543PUK3</accession>
<dbReference type="Proteomes" id="UP000320085">
    <property type="component" value="Unassembled WGS sequence"/>
</dbReference>
<comment type="caution">
    <text evidence="1">The sequence shown here is derived from an EMBL/GenBank/DDBJ whole genome shotgun (WGS) entry which is preliminary data.</text>
</comment>
<sequence length="68" mass="6969">MRMYEIVLDGELTSDLPATAGPVGRRQEGGSTVLSVPAAGRDALEEVLGLLESLGIGITAMSEVEAPA</sequence>
<organism evidence="1 2">
    <name type="scientific">Humibacillus xanthopallidus</name>
    <dbReference type="NCBI Taxonomy" id="412689"/>
    <lineage>
        <taxon>Bacteria</taxon>
        <taxon>Bacillati</taxon>
        <taxon>Actinomycetota</taxon>
        <taxon>Actinomycetes</taxon>
        <taxon>Micrococcales</taxon>
        <taxon>Intrasporangiaceae</taxon>
        <taxon>Humibacillus</taxon>
    </lineage>
</organism>
<evidence type="ECO:0000313" key="2">
    <source>
        <dbReference type="Proteomes" id="UP000320085"/>
    </source>
</evidence>
<gene>
    <name evidence="1" type="ORF">FHX52_0870</name>
</gene>
<protein>
    <submittedName>
        <fullName evidence="1">Uncharacterized protein</fullName>
    </submittedName>
</protein>
<dbReference type="OrthoDB" id="4869937at2"/>
<dbReference type="RefSeq" id="WP_141820222.1">
    <property type="nucleotide sequence ID" value="NZ_BAAAQC010000016.1"/>
</dbReference>